<evidence type="ECO:0000313" key="9">
    <source>
        <dbReference type="Proteomes" id="UP000095552"/>
    </source>
</evidence>
<dbReference type="STRING" id="1563681.BFP71_15245"/>
<keyword evidence="2" id="KW-1003">Cell membrane</keyword>
<protein>
    <recommendedName>
        <fullName evidence="7">Cardiolipin synthase N-terminal domain-containing protein</fullName>
    </recommendedName>
</protein>
<feature type="transmembrane region" description="Helical" evidence="6">
    <location>
        <begin position="35"/>
        <end position="55"/>
    </location>
</feature>
<dbReference type="InterPro" id="IPR027379">
    <property type="entry name" value="CLS_N"/>
</dbReference>
<evidence type="ECO:0000256" key="1">
    <source>
        <dbReference type="ARBA" id="ARBA00004651"/>
    </source>
</evidence>
<evidence type="ECO:0000256" key="3">
    <source>
        <dbReference type="ARBA" id="ARBA00022692"/>
    </source>
</evidence>
<keyword evidence="3 6" id="KW-0812">Transmembrane</keyword>
<evidence type="ECO:0000256" key="5">
    <source>
        <dbReference type="ARBA" id="ARBA00023136"/>
    </source>
</evidence>
<proteinExistence type="predicted"/>
<dbReference type="GO" id="GO:0005886">
    <property type="term" value="C:plasma membrane"/>
    <property type="evidence" value="ECO:0007669"/>
    <property type="project" value="UniProtKB-SubCell"/>
</dbReference>
<keyword evidence="5 6" id="KW-0472">Membrane</keyword>
<evidence type="ECO:0000259" key="7">
    <source>
        <dbReference type="Pfam" id="PF13396"/>
    </source>
</evidence>
<dbReference type="Pfam" id="PF13396">
    <property type="entry name" value="PLDc_N"/>
    <property type="match status" value="1"/>
</dbReference>
<keyword evidence="9" id="KW-1185">Reference proteome</keyword>
<dbReference type="Proteomes" id="UP000095552">
    <property type="component" value="Unassembled WGS sequence"/>
</dbReference>
<feature type="transmembrane region" description="Helical" evidence="6">
    <location>
        <begin position="6"/>
        <end position="23"/>
    </location>
</feature>
<evidence type="ECO:0000256" key="4">
    <source>
        <dbReference type="ARBA" id="ARBA00022989"/>
    </source>
</evidence>
<keyword evidence="4 6" id="KW-1133">Transmembrane helix</keyword>
<sequence length="63" mass="7229">MFFMLMLLYIIPFLIVLAALIDIVKNEFEPSQNKLIWVIVVILIPVLGSILYFFIGRSQKVGS</sequence>
<evidence type="ECO:0000256" key="2">
    <source>
        <dbReference type="ARBA" id="ARBA00022475"/>
    </source>
</evidence>
<accession>A0A1E5T088</accession>
<dbReference type="EMBL" id="MDGQ01000005">
    <property type="protein sequence ID" value="OEK04798.1"/>
    <property type="molecule type" value="Genomic_DNA"/>
</dbReference>
<feature type="domain" description="Cardiolipin synthase N-terminal" evidence="7">
    <location>
        <begin position="15"/>
        <end position="57"/>
    </location>
</feature>
<evidence type="ECO:0000313" key="8">
    <source>
        <dbReference type="EMBL" id="OEK04798.1"/>
    </source>
</evidence>
<reference evidence="8 9" key="1">
    <citation type="submission" date="2016-08" db="EMBL/GenBank/DDBJ databases">
        <title>Draft genome of Fabibacter sp. strain SK-8.</title>
        <authorList>
            <person name="Wong S.-K."/>
            <person name="Hamasaki K."/>
            <person name="Yoshizawa S."/>
        </authorList>
    </citation>
    <scope>NUCLEOTIDE SEQUENCE [LARGE SCALE GENOMIC DNA]</scope>
    <source>
        <strain evidence="8 9">SK-8</strain>
    </source>
</reference>
<evidence type="ECO:0000256" key="6">
    <source>
        <dbReference type="SAM" id="Phobius"/>
    </source>
</evidence>
<dbReference type="AlphaFoldDB" id="A0A1E5T088"/>
<comment type="subcellular location">
    <subcellularLocation>
        <location evidence="1">Cell membrane</location>
        <topology evidence="1">Multi-pass membrane protein</topology>
    </subcellularLocation>
</comment>
<name>A0A1E5T088_9BACT</name>
<comment type="caution">
    <text evidence="8">The sequence shown here is derived from an EMBL/GenBank/DDBJ whole genome shotgun (WGS) entry which is preliminary data.</text>
</comment>
<gene>
    <name evidence="8" type="ORF">BFP71_15245</name>
</gene>
<organism evidence="8 9">
    <name type="scientific">Roseivirga misakiensis</name>
    <dbReference type="NCBI Taxonomy" id="1563681"/>
    <lineage>
        <taxon>Bacteria</taxon>
        <taxon>Pseudomonadati</taxon>
        <taxon>Bacteroidota</taxon>
        <taxon>Cytophagia</taxon>
        <taxon>Cytophagales</taxon>
        <taxon>Roseivirgaceae</taxon>
        <taxon>Roseivirga</taxon>
    </lineage>
</organism>